<dbReference type="InterPro" id="IPR036770">
    <property type="entry name" value="Ankyrin_rpt-contain_sf"/>
</dbReference>
<dbReference type="Proteomes" id="UP001212841">
    <property type="component" value="Unassembled WGS sequence"/>
</dbReference>
<dbReference type="EMBL" id="JADGJD010000950">
    <property type="protein sequence ID" value="KAJ3047499.1"/>
    <property type="molecule type" value="Genomic_DNA"/>
</dbReference>
<accession>A0AAD5S8P0</accession>
<evidence type="ECO:0000313" key="2">
    <source>
        <dbReference type="EMBL" id="KAJ3047499.1"/>
    </source>
</evidence>
<keyword evidence="3" id="KW-1185">Reference proteome</keyword>
<comment type="caution">
    <text evidence="2">The sequence shown here is derived from an EMBL/GenBank/DDBJ whole genome shotgun (WGS) entry which is preliminary data.</text>
</comment>
<evidence type="ECO:0000256" key="1">
    <source>
        <dbReference type="SAM" id="MobiDB-lite"/>
    </source>
</evidence>
<dbReference type="Pfam" id="PF12796">
    <property type="entry name" value="Ank_2"/>
    <property type="match status" value="1"/>
</dbReference>
<name>A0AAD5S8P0_9FUNG</name>
<proteinExistence type="predicted"/>
<feature type="compositionally biased region" description="Low complexity" evidence="1">
    <location>
        <begin position="83"/>
        <end position="97"/>
    </location>
</feature>
<dbReference type="SUPFAM" id="SSF48403">
    <property type="entry name" value="Ankyrin repeat"/>
    <property type="match status" value="1"/>
</dbReference>
<dbReference type="InterPro" id="IPR002110">
    <property type="entry name" value="Ankyrin_rpt"/>
</dbReference>
<sequence length="351" mass="39198">MMGTTSHRSLLLDLPSELLEKVFYYTSGSPRPLLQTCKRVHSILSDPLHAARRLLTLHGSSIFTTINWERDRATEKAYQRGLWSSKESSPKHWSSPTIPEPPSPSTPPNIPPLPIILRLIDLGANPFTSLAQPFFHLATLPLPDPSILLRLIQSLPKFQQPQSEDDVQLFDTFAILYRTTHIAAAYNRPETLTALLGSPDSSLPQWWDPSDEDDDLLARLIDTASAAGHINIIHLLTSQYNAVPTATALCNACTHNHPDVAERLIKKYGLDPATWQNYPLLRASKDGSEELARVLLKCGAGVNTHAVVDCLSTAMRREREGVVEILLEFLRGVDARFERQWRGLVEAGRRV</sequence>
<evidence type="ECO:0000313" key="3">
    <source>
        <dbReference type="Proteomes" id="UP001212841"/>
    </source>
</evidence>
<protein>
    <recommendedName>
        <fullName evidence="4">F-box domain-containing protein</fullName>
    </recommendedName>
</protein>
<dbReference type="AlphaFoldDB" id="A0AAD5S8P0"/>
<feature type="compositionally biased region" description="Pro residues" evidence="1">
    <location>
        <begin position="98"/>
        <end position="107"/>
    </location>
</feature>
<evidence type="ECO:0008006" key="4">
    <source>
        <dbReference type="Google" id="ProtNLM"/>
    </source>
</evidence>
<gene>
    <name evidence="2" type="ORF">HK097_011488</name>
</gene>
<feature type="region of interest" description="Disordered" evidence="1">
    <location>
        <begin position="79"/>
        <end position="107"/>
    </location>
</feature>
<organism evidence="2 3">
    <name type="scientific">Rhizophlyctis rosea</name>
    <dbReference type="NCBI Taxonomy" id="64517"/>
    <lineage>
        <taxon>Eukaryota</taxon>
        <taxon>Fungi</taxon>
        <taxon>Fungi incertae sedis</taxon>
        <taxon>Chytridiomycota</taxon>
        <taxon>Chytridiomycota incertae sedis</taxon>
        <taxon>Chytridiomycetes</taxon>
        <taxon>Rhizophlyctidales</taxon>
        <taxon>Rhizophlyctidaceae</taxon>
        <taxon>Rhizophlyctis</taxon>
    </lineage>
</organism>
<dbReference type="Gene3D" id="1.25.40.20">
    <property type="entry name" value="Ankyrin repeat-containing domain"/>
    <property type="match status" value="1"/>
</dbReference>
<reference evidence="2" key="1">
    <citation type="submission" date="2020-05" db="EMBL/GenBank/DDBJ databases">
        <title>Phylogenomic resolution of chytrid fungi.</title>
        <authorList>
            <person name="Stajich J.E."/>
            <person name="Amses K."/>
            <person name="Simmons R."/>
            <person name="Seto K."/>
            <person name="Myers J."/>
            <person name="Bonds A."/>
            <person name="Quandt C.A."/>
            <person name="Barry K."/>
            <person name="Liu P."/>
            <person name="Grigoriev I."/>
            <person name="Longcore J.E."/>
            <person name="James T.Y."/>
        </authorList>
    </citation>
    <scope>NUCLEOTIDE SEQUENCE</scope>
    <source>
        <strain evidence="2">JEL0318</strain>
    </source>
</reference>